<organism evidence="2 3">
    <name type="scientific">Diploscapter pachys</name>
    <dbReference type="NCBI Taxonomy" id="2018661"/>
    <lineage>
        <taxon>Eukaryota</taxon>
        <taxon>Metazoa</taxon>
        <taxon>Ecdysozoa</taxon>
        <taxon>Nematoda</taxon>
        <taxon>Chromadorea</taxon>
        <taxon>Rhabditida</taxon>
        <taxon>Rhabditina</taxon>
        <taxon>Rhabditomorpha</taxon>
        <taxon>Rhabditoidea</taxon>
        <taxon>Rhabditidae</taxon>
        <taxon>Diploscapter</taxon>
    </lineage>
</organism>
<dbReference type="AlphaFoldDB" id="A0A2A2KCX2"/>
<keyword evidence="3" id="KW-1185">Reference proteome</keyword>
<dbReference type="EMBL" id="LIAE01008944">
    <property type="protein sequence ID" value="PAV71712.1"/>
    <property type="molecule type" value="Genomic_DNA"/>
</dbReference>
<proteinExistence type="predicted"/>
<feature type="signal peptide" evidence="1">
    <location>
        <begin position="1"/>
        <end position="19"/>
    </location>
</feature>
<evidence type="ECO:0000313" key="2">
    <source>
        <dbReference type="EMBL" id="PAV71712.1"/>
    </source>
</evidence>
<evidence type="ECO:0000313" key="3">
    <source>
        <dbReference type="Proteomes" id="UP000218231"/>
    </source>
</evidence>
<name>A0A2A2KCX2_9BILA</name>
<gene>
    <name evidence="2" type="ORF">WR25_09718</name>
</gene>
<feature type="chain" id="PRO_5012810363" evidence="1">
    <location>
        <begin position="20"/>
        <end position="154"/>
    </location>
</feature>
<sequence length="154" mass="16188">MAWLICMPLAIWSSRPAGSVSLRMAMKPVSASASKALMGRRVALAGDAPAQAAEEGECMMVSGLSNRQASCAAGVLRKKPGTIPLSQDINVRNRSTAWTASVASWSSSGSPKPAASSPLANRWGSARQPWANAWPGWKKNWECAYSTAARAASP</sequence>
<comment type="caution">
    <text evidence="2">The sequence shown here is derived from an EMBL/GenBank/DDBJ whole genome shotgun (WGS) entry which is preliminary data.</text>
</comment>
<keyword evidence="1" id="KW-0732">Signal</keyword>
<accession>A0A2A2KCX2</accession>
<dbReference type="Proteomes" id="UP000218231">
    <property type="component" value="Unassembled WGS sequence"/>
</dbReference>
<evidence type="ECO:0000256" key="1">
    <source>
        <dbReference type="SAM" id="SignalP"/>
    </source>
</evidence>
<reference evidence="2 3" key="1">
    <citation type="journal article" date="2017" name="Curr. Biol.">
        <title>Genome architecture and evolution of a unichromosomal asexual nematode.</title>
        <authorList>
            <person name="Fradin H."/>
            <person name="Zegar C."/>
            <person name="Gutwein M."/>
            <person name="Lucas J."/>
            <person name="Kovtun M."/>
            <person name="Corcoran D."/>
            <person name="Baugh L.R."/>
            <person name="Kiontke K."/>
            <person name="Gunsalus K."/>
            <person name="Fitch D.H."/>
            <person name="Piano F."/>
        </authorList>
    </citation>
    <scope>NUCLEOTIDE SEQUENCE [LARGE SCALE GENOMIC DNA]</scope>
    <source>
        <strain evidence="2">PF1309</strain>
    </source>
</reference>
<protein>
    <submittedName>
        <fullName evidence="2">Uncharacterized protein</fullName>
    </submittedName>
</protein>